<evidence type="ECO:0000313" key="7">
    <source>
        <dbReference type="EMBL" id="RDB36681.1"/>
    </source>
</evidence>
<evidence type="ECO:0000259" key="6">
    <source>
        <dbReference type="Pfam" id="PF05154"/>
    </source>
</evidence>
<keyword evidence="2 5" id="KW-0812">Transmembrane</keyword>
<evidence type="ECO:0000313" key="8">
    <source>
        <dbReference type="Proteomes" id="UP000253934"/>
    </source>
</evidence>
<organism evidence="7 8">
    <name type="scientific">Spirobacillus cienkowskii</name>
    <dbReference type="NCBI Taxonomy" id="495820"/>
    <lineage>
        <taxon>Bacteria</taxon>
        <taxon>Pseudomonadati</taxon>
        <taxon>Bdellovibrionota</taxon>
        <taxon>Oligoflexia</taxon>
        <taxon>Silvanigrellales</taxon>
        <taxon>Spirobacillus</taxon>
    </lineage>
</organism>
<keyword evidence="3 5" id="KW-1133">Transmembrane helix</keyword>
<protein>
    <submittedName>
        <fullName evidence="7">NINE protein</fullName>
    </submittedName>
</protein>
<comment type="caution">
    <text evidence="7">The sequence shown here is derived from an EMBL/GenBank/DDBJ whole genome shotgun (WGS) entry which is preliminary data.</text>
</comment>
<reference evidence="7" key="1">
    <citation type="submission" date="2018-04" db="EMBL/GenBank/DDBJ databases">
        <title>Draft genome sequence of the Candidatus Spirobacillus cienkowskii, a pathogen of freshwater Daphnia species, reconstructed from hemolymph metagenomic reads.</title>
        <authorList>
            <person name="Bresciani L."/>
            <person name="Lemos L.N."/>
            <person name="Wale N."/>
            <person name="Lin J.Y."/>
            <person name="Fernandes G.R."/>
            <person name="Duffy M.A."/>
            <person name="Rodrigues J.M."/>
        </authorList>
    </citation>
    <scope>NUCLEOTIDE SEQUENCE [LARGE SCALE GENOMIC DNA]</scope>
    <source>
        <strain evidence="7">Binning01</strain>
    </source>
</reference>
<evidence type="ECO:0000256" key="1">
    <source>
        <dbReference type="ARBA" id="ARBA00004141"/>
    </source>
</evidence>
<feature type="transmembrane region" description="Helical" evidence="5">
    <location>
        <begin position="77"/>
        <end position="102"/>
    </location>
</feature>
<evidence type="ECO:0000256" key="2">
    <source>
        <dbReference type="ARBA" id="ARBA00022692"/>
    </source>
</evidence>
<dbReference type="EMBL" id="QOVW01000047">
    <property type="protein sequence ID" value="RDB36681.1"/>
    <property type="molecule type" value="Genomic_DNA"/>
</dbReference>
<evidence type="ECO:0000256" key="4">
    <source>
        <dbReference type="ARBA" id="ARBA00023136"/>
    </source>
</evidence>
<proteinExistence type="predicted"/>
<name>A0A369KPZ3_9BACT</name>
<accession>A0A369KPZ3</accession>
<dbReference type="AlphaFoldDB" id="A0A369KPZ3"/>
<evidence type="ECO:0000256" key="3">
    <source>
        <dbReference type="ARBA" id="ARBA00022989"/>
    </source>
</evidence>
<feature type="transmembrane region" description="Helical" evidence="5">
    <location>
        <begin position="51"/>
        <end position="70"/>
    </location>
</feature>
<dbReference type="Proteomes" id="UP000253934">
    <property type="component" value="Unassembled WGS sequence"/>
</dbReference>
<feature type="domain" description="TM2" evidence="6">
    <location>
        <begin position="47"/>
        <end position="96"/>
    </location>
</feature>
<comment type="subcellular location">
    <subcellularLocation>
        <location evidence="1">Membrane</location>
        <topology evidence="1">Multi-pass membrane protein</topology>
    </subcellularLocation>
</comment>
<keyword evidence="8" id="KW-1185">Reference proteome</keyword>
<gene>
    <name evidence="7" type="ORF">DCC88_03855</name>
</gene>
<dbReference type="GO" id="GO:0016020">
    <property type="term" value="C:membrane"/>
    <property type="evidence" value="ECO:0007669"/>
    <property type="project" value="UniProtKB-SubCell"/>
</dbReference>
<sequence>MSEINTSLHKNKNNKYCTDCGQTILANAEICPFCGCRQIYPTSFATGRNRIGAALFAFLLGGLGVHKFYLGKIGLGILYLIFAWTFIPTILAFIEGVLFLLISDEQFYEKYSK</sequence>
<evidence type="ECO:0000256" key="5">
    <source>
        <dbReference type="SAM" id="Phobius"/>
    </source>
</evidence>
<dbReference type="Pfam" id="PF05154">
    <property type="entry name" value="TM2"/>
    <property type="match status" value="1"/>
</dbReference>
<dbReference type="InterPro" id="IPR007829">
    <property type="entry name" value="TM2"/>
</dbReference>
<keyword evidence="4 5" id="KW-0472">Membrane</keyword>